<dbReference type="InterPro" id="IPR027417">
    <property type="entry name" value="P-loop_NTPase"/>
</dbReference>
<dbReference type="InterPro" id="IPR006935">
    <property type="entry name" value="Helicase/UvrB_N"/>
</dbReference>
<feature type="coiled-coil region" evidence="1">
    <location>
        <begin position="1"/>
        <end position="28"/>
    </location>
</feature>
<dbReference type="PANTHER" id="PTHR47396:SF1">
    <property type="entry name" value="ATP-DEPENDENT HELICASE IRC3-RELATED"/>
    <property type="match status" value="1"/>
</dbReference>
<keyword evidence="1" id="KW-0175">Coiled coil</keyword>
<sequence length="771" mass="88238">MNDLERKLEIALKEITQLKDENHKLKKMLAKHQIPVSNNQAPQSQHMARNEILQKRINIFRGLFKGRTDVYAVHWVSDGGSNYAPARKYDHNKKYKERELLPLTDHVIENHLRGNKTIGIYPLLKDETCWFLAVDFDKKDWQKDALTFIGVCKEAGVPASMEISRSGDGCHVWIFFSDKMTAKTARRLGNLLMNRTLEKRYETGVDSFDRFFPNQDTMPKGGFGNLIALPLQQFPRKNGYSVFVNEKFEPYIDQWTYLESVKKISKKTVESILVRHNDSISYTVKSKPSSYEVNIPSEVTIIRKNGIHIPKNKLPPNVLNELIKLAVINNPEFFKAQSKRLSTHRIPRKIDCSYEMEDSVIIPRGCLADIKAVLFRNKIKFYIDDQTTKGSSYNIHFRGSLLPKQKEAVNAMEISTCSVLSAATGFGKTVVAAALIAERNINTLIIVHTKQLLTQWKESLQSFLDLDGNKVGQIGGGKKKPTGKLDIAMIQTLSRSEDMREKVKDYGQVIVDECHHISAVSFEKVLREVEAAYVHGLTATPTRKDGLQKIVAMQCGEICYKVTAKSQAKLHPFDHILIPRFTSFKNNGDNIQQIYANLASNEQRNKLIFNDVLKELENNSHPIILTERIDHVHELEKLFEGFAKNIIVLTGKLSKQEEKDRLKIIENLSDNEERLIIATGKYIGEGFDNARLDTLFLAMPIAWKGTLQQYVGRLHRVHADKNVVKVYDYVDYQVPELRAMYEKRMHGYKSMDYKVQGNDEENSSGKQMKLF</sequence>
<protein>
    <recommendedName>
        <fullName evidence="2">Helicase ATP-binding domain-containing protein</fullName>
    </recommendedName>
</protein>
<organism evidence="3 4">
    <name type="scientific">Halobacillus alkaliphilus</name>
    <dbReference type="NCBI Taxonomy" id="396056"/>
    <lineage>
        <taxon>Bacteria</taxon>
        <taxon>Bacillati</taxon>
        <taxon>Bacillota</taxon>
        <taxon>Bacilli</taxon>
        <taxon>Bacillales</taxon>
        <taxon>Bacillaceae</taxon>
        <taxon>Halobacillus</taxon>
    </lineage>
</organism>
<feature type="domain" description="Helicase ATP-binding" evidence="2">
    <location>
        <begin position="409"/>
        <end position="545"/>
    </location>
</feature>
<dbReference type="RefSeq" id="WP_089751689.1">
    <property type="nucleotide sequence ID" value="NZ_FOOG01000012.1"/>
</dbReference>
<dbReference type="InterPro" id="IPR014001">
    <property type="entry name" value="Helicase_ATP-bd"/>
</dbReference>
<dbReference type="GO" id="GO:0016787">
    <property type="term" value="F:hydrolase activity"/>
    <property type="evidence" value="ECO:0007669"/>
    <property type="project" value="InterPro"/>
</dbReference>
<dbReference type="GO" id="GO:0003677">
    <property type="term" value="F:DNA binding"/>
    <property type="evidence" value="ECO:0007669"/>
    <property type="project" value="InterPro"/>
</dbReference>
<dbReference type="GO" id="GO:0005829">
    <property type="term" value="C:cytosol"/>
    <property type="evidence" value="ECO:0007669"/>
    <property type="project" value="TreeGrafter"/>
</dbReference>
<dbReference type="InterPro" id="IPR044919">
    <property type="entry name" value="HP0184-like_sf"/>
</dbReference>
<dbReference type="OrthoDB" id="9802848at2"/>
<evidence type="ECO:0000256" key="1">
    <source>
        <dbReference type="SAM" id="Coils"/>
    </source>
</evidence>
<evidence type="ECO:0000259" key="2">
    <source>
        <dbReference type="PROSITE" id="PS51192"/>
    </source>
</evidence>
<dbReference type="SMART" id="SM00487">
    <property type="entry name" value="DEXDc"/>
    <property type="match status" value="1"/>
</dbReference>
<dbReference type="InterPro" id="IPR050742">
    <property type="entry name" value="Helicase_Restrict-Modif_Enz"/>
</dbReference>
<dbReference type="Gene3D" id="3.90.920.20">
    <property type="entry name" value="HP0184-like"/>
    <property type="match status" value="1"/>
</dbReference>
<dbReference type="SUPFAM" id="SSF52540">
    <property type="entry name" value="P-loop containing nucleoside triphosphate hydrolases"/>
    <property type="match status" value="2"/>
</dbReference>
<reference evidence="4" key="1">
    <citation type="submission" date="2016-10" db="EMBL/GenBank/DDBJ databases">
        <authorList>
            <person name="Varghese N."/>
            <person name="Submissions S."/>
        </authorList>
    </citation>
    <scope>NUCLEOTIDE SEQUENCE [LARGE SCALE GENOMIC DNA]</scope>
    <source>
        <strain evidence="4">FP5</strain>
    </source>
</reference>
<dbReference type="Proteomes" id="UP000198897">
    <property type="component" value="Unassembled WGS sequence"/>
</dbReference>
<proteinExistence type="predicted"/>
<accession>A0A1I2MFW5</accession>
<dbReference type="Pfam" id="PF22548">
    <property type="entry name" value="AEP-TOTE"/>
    <property type="match status" value="1"/>
</dbReference>
<evidence type="ECO:0000313" key="3">
    <source>
        <dbReference type="EMBL" id="SFF88256.1"/>
    </source>
</evidence>
<dbReference type="PROSITE" id="PS51192">
    <property type="entry name" value="HELICASE_ATP_BIND_1"/>
    <property type="match status" value="1"/>
</dbReference>
<dbReference type="Gene3D" id="3.40.50.300">
    <property type="entry name" value="P-loop containing nucleotide triphosphate hydrolases"/>
    <property type="match status" value="2"/>
</dbReference>
<name>A0A1I2MFW5_9BACI</name>
<dbReference type="CDD" id="cd18785">
    <property type="entry name" value="SF2_C"/>
    <property type="match status" value="1"/>
</dbReference>
<gene>
    <name evidence="3" type="ORF">SAMN05216353_11222</name>
</gene>
<dbReference type="InterPro" id="IPR054347">
    <property type="entry name" value="TOTE_primase"/>
</dbReference>
<dbReference type="Pfam" id="PF04851">
    <property type="entry name" value="ResIII"/>
    <property type="match status" value="1"/>
</dbReference>
<dbReference type="AlphaFoldDB" id="A0A1I2MFW5"/>
<dbReference type="CDD" id="cd17926">
    <property type="entry name" value="DEXHc_RE"/>
    <property type="match status" value="1"/>
</dbReference>
<evidence type="ECO:0000313" key="4">
    <source>
        <dbReference type="Proteomes" id="UP000198897"/>
    </source>
</evidence>
<dbReference type="EMBL" id="FOOG01000012">
    <property type="protein sequence ID" value="SFF88256.1"/>
    <property type="molecule type" value="Genomic_DNA"/>
</dbReference>
<dbReference type="GO" id="GO:0005524">
    <property type="term" value="F:ATP binding"/>
    <property type="evidence" value="ECO:0007669"/>
    <property type="project" value="InterPro"/>
</dbReference>
<dbReference type="PANTHER" id="PTHR47396">
    <property type="entry name" value="TYPE I RESTRICTION ENZYME ECOKI R PROTEIN"/>
    <property type="match status" value="1"/>
</dbReference>
<keyword evidence="4" id="KW-1185">Reference proteome</keyword>